<dbReference type="PANTHER" id="PTHR31973:SF187">
    <property type="entry name" value="MUTATOR TRANSPOSASE MUDRA PROTEIN"/>
    <property type="match status" value="1"/>
</dbReference>
<dbReference type="EMBL" id="JXTB01000653">
    <property type="protein sequence ID" value="PON34557.1"/>
    <property type="molecule type" value="Genomic_DNA"/>
</dbReference>
<dbReference type="InterPro" id="IPR006564">
    <property type="entry name" value="Znf_PMZ"/>
</dbReference>
<evidence type="ECO:0000256" key="3">
    <source>
        <dbReference type="ARBA" id="ARBA00022833"/>
    </source>
</evidence>
<evidence type="ECO:0000259" key="5">
    <source>
        <dbReference type="PROSITE" id="PS50966"/>
    </source>
</evidence>
<keyword evidence="2 4" id="KW-0863">Zinc-finger</keyword>
<dbReference type="GO" id="GO:0008270">
    <property type="term" value="F:zinc ion binding"/>
    <property type="evidence" value="ECO:0007669"/>
    <property type="project" value="UniProtKB-KW"/>
</dbReference>
<feature type="domain" description="SWIM-type" evidence="5">
    <location>
        <begin position="13"/>
        <end position="45"/>
    </location>
</feature>
<sequence>MRFEVRYSGGSQYMVDLNASKCGCRRWDLTGLPCMHAIACIDNRGLKMVDFVNDCYKKTTYEKAYNEIRNPMNGPAEWRKTDHTPIKHLKRETNLEGQKKIGHNQRTCTKPPRKQSIDALEKVADLTNQHLNSKQPINVSAEATIDHHNEINF</sequence>
<dbReference type="OrthoDB" id="1166147at2759"/>
<gene>
    <name evidence="6" type="ORF">PanWU01x14_343430</name>
</gene>
<dbReference type="Proteomes" id="UP000237105">
    <property type="component" value="Unassembled WGS sequence"/>
</dbReference>
<dbReference type="Pfam" id="PF04434">
    <property type="entry name" value="SWIM"/>
    <property type="match status" value="1"/>
</dbReference>
<evidence type="ECO:0000313" key="6">
    <source>
        <dbReference type="EMBL" id="PON34557.1"/>
    </source>
</evidence>
<evidence type="ECO:0000313" key="7">
    <source>
        <dbReference type="Proteomes" id="UP000237105"/>
    </source>
</evidence>
<reference evidence="7" key="1">
    <citation type="submission" date="2016-06" db="EMBL/GenBank/DDBJ databases">
        <title>Parallel loss of symbiosis genes in relatives of nitrogen-fixing non-legume Parasponia.</title>
        <authorList>
            <person name="Van Velzen R."/>
            <person name="Holmer R."/>
            <person name="Bu F."/>
            <person name="Rutten L."/>
            <person name="Van Zeijl A."/>
            <person name="Liu W."/>
            <person name="Santuari L."/>
            <person name="Cao Q."/>
            <person name="Sharma T."/>
            <person name="Shen D."/>
            <person name="Roswanjaya Y."/>
            <person name="Wardhani T."/>
            <person name="Kalhor M.S."/>
            <person name="Jansen J."/>
            <person name="Van den Hoogen J."/>
            <person name="Gungor B."/>
            <person name="Hartog M."/>
            <person name="Hontelez J."/>
            <person name="Verver J."/>
            <person name="Yang W.-C."/>
            <person name="Schijlen E."/>
            <person name="Repin R."/>
            <person name="Schilthuizen M."/>
            <person name="Schranz E."/>
            <person name="Heidstra R."/>
            <person name="Miyata K."/>
            <person name="Fedorova E."/>
            <person name="Kohlen W."/>
            <person name="Bisseling T."/>
            <person name="Smit S."/>
            <person name="Geurts R."/>
        </authorList>
    </citation>
    <scope>NUCLEOTIDE SEQUENCE [LARGE SCALE GENOMIC DNA]</scope>
    <source>
        <strain evidence="7">cv. WU1-14</strain>
    </source>
</reference>
<keyword evidence="3" id="KW-0862">Zinc</keyword>
<organism evidence="6 7">
    <name type="scientific">Parasponia andersonii</name>
    <name type="common">Sponia andersonii</name>
    <dbReference type="NCBI Taxonomy" id="3476"/>
    <lineage>
        <taxon>Eukaryota</taxon>
        <taxon>Viridiplantae</taxon>
        <taxon>Streptophyta</taxon>
        <taxon>Embryophyta</taxon>
        <taxon>Tracheophyta</taxon>
        <taxon>Spermatophyta</taxon>
        <taxon>Magnoliopsida</taxon>
        <taxon>eudicotyledons</taxon>
        <taxon>Gunneridae</taxon>
        <taxon>Pentapetalae</taxon>
        <taxon>rosids</taxon>
        <taxon>fabids</taxon>
        <taxon>Rosales</taxon>
        <taxon>Cannabaceae</taxon>
        <taxon>Parasponia</taxon>
    </lineage>
</organism>
<dbReference type="InterPro" id="IPR007527">
    <property type="entry name" value="Znf_SWIM"/>
</dbReference>
<keyword evidence="1" id="KW-0479">Metal-binding</keyword>
<evidence type="ECO:0000256" key="4">
    <source>
        <dbReference type="PROSITE-ProRule" id="PRU00325"/>
    </source>
</evidence>
<protein>
    <submittedName>
        <fullName evidence="6">Zinc finger, PMZ-type</fullName>
    </submittedName>
</protein>
<name>A0A2P5ADD8_PARAD</name>
<evidence type="ECO:0000256" key="2">
    <source>
        <dbReference type="ARBA" id="ARBA00022771"/>
    </source>
</evidence>
<proteinExistence type="predicted"/>
<dbReference type="SMART" id="SM00575">
    <property type="entry name" value="ZnF_PMZ"/>
    <property type="match status" value="1"/>
</dbReference>
<dbReference type="STRING" id="3476.A0A2P5ADD8"/>
<keyword evidence="7" id="KW-1185">Reference proteome</keyword>
<dbReference type="AlphaFoldDB" id="A0A2P5ADD8"/>
<dbReference type="PANTHER" id="PTHR31973">
    <property type="entry name" value="POLYPROTEIN, PUTATIVE-RELATED"/>
    <property type="match status" value="1"/>
</dbReference>
<comment type="caution">
    <text evidence="6">The sequence shown here is derived from an EMBL/GenBank/DDBJ whole genome shotgun (WGS) entry which is preliminary data.</text>
</comment>
<dbReference type="PROSITE" id="PS50966">
    <property type="entry name" value="ZF_SWIM"/>
    <property type="match status" value="1"/>
</dbReference>
<accession>A0A2P5ADD8</accession>
<evidence type="ECO:0000256" key="1">
    <source>
        <dbReference type="ARBA" id="ARBA00022723"/>
    </source>
</evidence>